<dbReference type="RefSeq" id="WP_103780191.1">
    <property type="nucleotide sequence ID" value="NZ_PQLX01000013.1"/>
</dbReference>
<dbReference type="InterPro" id="IPR027417">
    <property type="entry name" value="P-loop_NTPase"/>
</dbReference>
<comment type="caution">
    <text evidence="5">The sequence shown here is derived from an EMBL/GenBank/DDBJ whole genome shotgun (WGS) entry which is preliminary data.</text>
</comment>
<keyword evidence="3" id="KW-0067">ATP-binding</keyword>
<evidence type="ECO:0000256" key="3">
    <source>
        <dbReference type="ARBA" id="ARBA00022840"/>
    </source>
</evidence>
<dbReference type="Gene3D" id="3.30.450.90">
    <property type="match status" value="1"/>
</dbReference>
<dbReference type="Gene3D" id="3.40.50.300">
    <property type="entry name" value="P-loop containing nucleotide triphosphate hydrolases"/>
    <property type="match status" value="1"/>
</dbReference>
<accession>A0A2S4RR58</accession>
<gene>
    <name evidence="5" type="ORF">C3430_24265</name>
</gene>
<proteinExistence type="inferred from homology"/>
<evidence type="ECO:0000313" key="5">
    <source>
        <dbReference type="EMBL" id="POU61133.1"/>
    </source>
</evidence>
<evidence type="ECO:0000256" key="1">
    <source>
        <dbReference type="ARBA" id="ARBA00006611"/>
    </source>
</evidence>
<sequence length="498" mass="55879">MKETANRYLFQTADKLYVSTDHVALPEVQSEVARILRDVSLTLETCSLQQLREYQQGQHPDMTLGKHAGNNSQEQNRVLGYFREALKQHSSDIHFRIGEKGLTRILYRIHGELSETGHLETAEGYKLARTIIHSMCDDAEPSFHENRPQSARLRKEFLRQVGLFGARYEHYPTEFGLLVVMRLISDDGDNPSTLSALGFLPEQTELFEQMLMTPEGMMLISGPTGSGKSTTLRTLCRMYIDGTNGTRHLLTFEDPVEGGIVDAVQCGIKADRSNPEAVSQAWSSALSSGMRLDPDAILVGEQRDRNSAMASIIAALTGHIVLSTVHTPDAIRILDRLIETFNISASLVIDPQVMIGLVSQRLIQQLCPHCKLNYAERCGAQSLQPLTALQKNLLAEHTDTQRIAFRHPDGCTHCKKGFTGRQVIAEVIRPNAMFMDMNKRHGKLQTRSYWVHYMQGITRRAHLQSYLDAGTVDPLHANFICPLDEDNRLLLPKEAVHV</sequence>
<dbReference type="EMBL" id="PQLX01000013">
    <property type="protein sequence ID" value="POU61133.1"/>
    <property type="molecule type" value="Genomic_DNA"/>
</dbReference>
<dbReference type="SUPFAM" id="SSF52540">
    <property type="entry name" value="P-loop containing nucleoside triphosphate hydrolases"/>
    <property type="match status" value="1"/>
</dbReference>
<evidence type="ECO:0000259" key="4">
    <source>
        <dbReference type="Pfam" id="PF00437"/>
    </source>
</evidence>
<comment type="similarity">
    <text evidence="1">Belongs to the GSP E family.</text>
</comment>
<dbReference type="PANTHER" id="PTHR30258:SF3">
    <property type="entry name" value="SLL1921 PROTEIN"/>
    <property type="match status" value="1"/>
</dbReference>
<feature type="domain" description="Bacterial type II secretion system protein E" evidence="4">
    <location>
        <begin position="82"/>
        <end position="434"/>
    </location>
</feature>
<dbReference type="Pfam" id="PF00437">
    <property type="entry name" value="T2SSE"/>
    <property type="match status" value="1"/>
</dbReference>
<dbReference type="GO" id="GO:0016887">
    <property type="term" value="F:ATP hydrolysis activity"/>
    <property type="evidence" value="ECO:0007669"/>
    <property type="project" value="TreeGrafter"/>
</dbReference>
<evidence type="ECO:0000256" key="2">
    <source>
        <dbReference type="ARBA" id="ARBA00022741"/>
    </source>
</evidence>
<dbReference type="GO" id="GO:0005524">
    <property type="term" value="F:ATP binding"/>
    <property type="evidence" value="ECO:0007669"/>
    <property type="project" value="UniProtKB-KW"/>
</dbReference>
<keyword evidence="2" id="KW-0547">Nucleotide-binding</keyword>
<dbReference type="GO" id="GO:0005886">
    <property type="term" value="C:plasma membrane"/>
    <property type="evidence" value="ECO:0007669"/>
    <property type="project" value="TreeGrafter"/>
</dbReference>
<evidence type="ECO:0000313" key="6">
    <source>
        <dbReference type="Proteomes" id="UP000237003"/>
    </source>
</evidence>
<dbReference type="OrthoDB" id="5790493at2"/>
<name>A0A2S4RR58_CITAM</name>
<dbReference type="InterPro" id="IPR001482">
    <property type="entry name" value="T2SS/T4SS_dom"/>
</dbReference>
<dbReference type="Proteomes" id="UP000237003">
    <property type="component" value="Unassembled WGS sequence"/>
</dbReference>
<protein>
    <submittedName>
        <fullName evidence="5">Type II secretion protein E</fullName>
    </submittedName>
</protein>
<organism evidence="5 6">
    <name type="scientific">Citrobacter amalonaticus</name>
    <dbReference type="NCBI Taxonomy" id="35703"/>
    <lineage>
        <taxon>Bacteria</taxon>
        <taxon>Pseudomonadati</taxon>
        <taxon>Pseudomonadota</taxon>
        <taxon>Gammaproteobacteria</taxon>
        <taxon>Enterobacterales</taxon>
        <taxon>Enterobacteriaceae</taxon>
        <taxon>Citrobacter</taxon>
    </lineage>
</organism>
<dbReference type="PANTHER" id="PTHR30258">
    <property type="entry name" value="TYPE II SECRETION SYSTEM PROTEIN GSPE-RELATED"/>
    <property type="match status" value="1"/>
</dbReference>
<reference evidence="5 6" key="1">
    <citation type="submission" date="2018-01" db="EMBL/GenBank/DDBJ databases">
        <title>Complete genome sequences of 14 Citrobacter spp. isolated from plant in Canada.</title>
        <authorList>
            <person name="Bhandare S.G."/>
            <person name="Colavecchio A."/>
            <person name="Jeukens J."/>
            <person name="Emond-Rheault J.-G."/>
            <person name="Freschi L."/>
            <person name="Hamel J."/>
            <person name="Kukavica-Ibrulj I."/>
            <person name="Levesque R."/>
            <person name="Goodridge L."/>
        </authorList>
    </citation>
    <scope>NUCLEOTIDE SEQUENCE [LARGE SCALE GENOMIC DNA]</scope>
    <source>
        <strain evidence="5 6">S1285</strain>
    </source>
</reference>
<dbReference type="AlphaFoldDB" id="A0A2S4RR58"/>